<accession>A0A9P9FHQ2</accession>
<gene>
    <name evidence="3" type="ORF">EDB81DRAFT_785670</name>
</gene>
<dbReference type="Gene3D" id="3.30.70.100">
    <property type="match status" value="1"/>
</dbReference>
<dbReference type="AlphaFoldDB" id="A0A9P9FHQ2"/>
<dbReference type="OrthoDB" id="2519291at2759"/>
<evidence type="ECO:0000313" key="4">
    <source>
        <dbReference type="Proteomes" id="UP000738349"/>
    </source>
</evidence>
<evidence type="ECO:0000313" key="3">
    <source>
        <dbReference type="EMBL" id="KAH7161869.1"/>
    </source>
</evidence>
<comment type="caution">
    <text evidence="3">The sequence shown here is derived from an EMBL/GenBank/DDBJ whole genome shotgun (WGS) entry which is preliminary data.</text>
</comment>
<dbReference type="Proteomes" id="UP000738349">
    <property type="component" value="Unassembled WGS sequence"/>
</dbReference>
<dbReference type="EMBL" id="JAGMUV010000004">
    <property type="protein sequence ID" value="KAH7161869.1"/>
    <property type="molecule type" value="Genomic_DNA"/>
</dbReference>
<feature type="domain" description="EthD" evidence="2">
    <location>
        <begin position="12"/>
        <end position="110"/>
    </location>
</feature>
<reference evidence="3" key="1">
    <citation type="journal article" date="2021" name="Nat. Commun.">
        <title>Genetic determinants of endophytism in the Arabidopsis root mycobiome.</title>
        <authorList>
            <person name="Mesny F."/>
            <person name="Miyauchi S."/>
            <person name="Thiergart T."/>
            <person name="Pickel B."/>
            <person name="Atanasova L."/>
            <person name="Karlsson M."/>
            <person name="Huettel B."/>
            <person name="Barry K.W."/>
            <person name="Haridas S."/>
            <person name="Chen C."/>
            <person name="Bauer D."/>
            <person name="Andreopoulos W."/>
            <person name="Pangilinan J."/>
            <person name="LaButti K."/>
            <person name="Riley R."/>
            <person name="Lipzen A."/>
            <person name="Clum A."/>
            <person name="Drula E."/>
            <person name="Henrissat B."/>
            <person name="Kohler A."/>
            <person name="Grigoriev I.V."/>
            <person name="Martin F.M."/>
            <person name="Hacquard S."/>
        </authorList>
    </citation>
    <scope>NUCLEOTIDE SEQUENCE</scope>
    <source>
        <strain evidence="3">MPI-CAGE-AT-0147</strain>
    </source>
</reference>
<protein>
    <submittedName>
        <fullName evidence="3">EthD domain-containing protein</fullName>
    </submittedName>
</protein>
<dbReference type="InterPro" id="IPR009799">
    <property type="entry name" value="EthD_dom"/>
</dbReference>
<evidence type="ECO:0000256" key="1">
    <source>
        <dbReference type="ARBA" id="ARBA00005986"/>
    </source>
</evidence>
<proteinExistence type="inferred from homology"/>
<keyword evidence="4" id="KW-1185">Reference proteome</keyword>
<dbReference type="GO" id="GO:0016491">
    <property type="term" value="F:oxidoreductase activity"/>
    <property type="evidence" value="ECO:0007669"/>
    <property type="project" value="InterPro"/>
</dbReference>
<organism evidence="3 4">
    <name type="scientific">Dactylonectria macrodidyma</name>
    <dbReference type="NCBI Taxonomy" id="307937"/>
    <lineage>
        <taxon>Eukaryota</taxon>
        <taxon>Fungi</taxon>
        <taxon>Dikarya</taxon>
        <taxon>Ascomycota</taxon>
        <taxon>Pezizomycotina</taxon>
        <taxon>Sordariomycetes</taxon>
        <taxon>Hypocreomycetidae</taxon>
        <taxon>Hypocreales</taxon>
        <taxon>Nectriaceae</taxon>
        <taxon>Dactylonectria</taxon>
    </lineage>
</organism>
<name>A0A9P9FHQ2_9HYPO</name>
<sequence length="125" mass="14462">MVYIIMIFASRKAGITHEEFKTRYEQHMRLVAEICGDATPLKHTRWYPQHDGPNDTPQLLAGNADEMNYDVIVEMTFEDEAAWGRFYTALSTEEAAAKIEADEAGFWDRSRMKVMVIGDIKEWKN</sequence>
<dbReference type="SUPFAM" id="SSF54909">
    <property type="entry name" value="Dimeric alpha+beta barrel"/>
    <property type="match status" value="1"/>
</dbReference>
<comment type="similarity">
    <text evidence="1">Belongs to the tpcK family.</text>
</comment>
<dbReference type="InterPro" id="IPR011008">
    <property type="entry name" value="Dimeric_a/b-barrel"/>
</dbReference>
<evidence type="ECO:0000259" key="2">
    <source>
        <dbReference type="Pfam" id="PF07110"/>
    </source>
</evidence>
<dbReference type="Pfam" id="PF07110">
    <property type="entry name" value="EthD"/>
    <property type="match status" value="1"/>
</dbReference>